<dbReference type="EMBL" id="UINC01085377">
    <property type="protein sequence ID" value="SVC32865.1"/>
    <property type="molecule type" value="Genomic_DNA"/>
</dbReference>
<dbReference type="AlphaFoldDB" id="A0A382LAI4"/>
<name>A0A382LAI4_9ZZZZ</name>
<dbReference type="SUPFAM" id="SSF55729">
    <property type="entry name" value="Acyl-CoA N-acyltransferases (Nat)"/>
    <property type="match status" value="1"/>
</dbReference>
<dbReference type="InterPro" id="IPR016181">
    <property type="entry name" value="Acyl_CoA_acyltransferase"/>
</dbReference>
<dbReference type="CDD" id="cd04301">
    <property type="entry name" value="NAT_SF"/>
    <property type="match status" value="1"/>
</dbReference>
<dbReference type="PROSITE" id="PS51186">
    <property type="entry name" value="GNAT"/>
    <property type="match status" value="1"/>
</dbReference>
<dbReference type="Pfam" id="PF13508">
    <property type="entry name" value="Acetyltransf_7"/>
    <property type="match status" value="1"/>
</dbReference>
<dbReference type="GO" id="GO:0016747">
    <property type="term" value="F:acyltransferase activity, transferring groups other than amino-acyl groups"/>
    <property type="evidence" value="ECO:0007669"/>
    <property type="project" value="InterPro"/>
</dbReference>
<evidence type="ECO:0000313" key="2">
    <source>
        <dbReference type="EMBL" id="SVC32865.1"/>
    </source>
</evidence>
<dbReference type="InterPro" id="IPR000182">
    <property type="entry name" value="GNAT_dom"/>
</dbReference>
<evidence type="ECO:0000259" key="1">
    <source>
        <dbReference type="PROSITE" id="PS51186"/>
    </source>
</evidence>
<proteinExistence type="predicted"/>
<reference evidence="2" key="1">
    <citation type="submission" date="2018-05" db="EMBL/GenBank/DDBJ databases">
        <authorList>
            <person name="Lanie J.A."/>
            <person name="Ng W.-L."/>
            <person name="Kazmierczak K.M."/>
            <person name="Andrzejewski T.M."/>
            <person name="Davidsen T.M."/>
            <person name="Wayne K.J."/>
            <person name="Tettelin H."/>
            <person name="Glass J.I."/>
            <person name="Rusch D."/>
            <person name="Podicherti R."/>
            <person name="Tsui H.-C.T."/>
            <person name="Winkler M.E."/>
        </authorList>
    </citation>
    <scope>NUCLEOTIDE SEQUENCE</scope>
</reference>
<dbReference type="Gene3D" id="3.40.630.30">
    <property type="match status" value="1"/>
</dbReference>
<accession>A0A382LAI4</accession>
<gene>
    <name evidence="2" type="ORF">METZ01_LOCUS285719</name>
</gene>
<protein>
    <recommendedName>
        <fullName evidence="1">N-acetyltransferase domain-containing protein</fullName>
    </recommendedName>
</protein>
<sequence length="150" mass="16465">MTEEHRPEAFRLLHMFLKDGGYYLDSIMAHGDAGKDALNRALDLFLCRPELGFIWIGMDGDEGVGVCVICFSISTSAGCLVAKMDDVFVPPSRQGQGIGSSHVAALVWELKATGVARIDTSVHHENPGADRFYKRNGFVPLNEERLSLVL</sequence>
<feature type="domain" description="N-acetyltransferase" evidence="1">
    <location>
        <begin position="1"/>
        <end position="150"/>
    </location>
</feature>
<organism evidence="2">
    <name type="scientific">marine metagenome</name>
    <dbReference type="NCBI Taxonomy" id="408172"/>
    <lineage>
        <taxon>unclassified sequences</taxon>
        <taxon>metagenomes</taxon>
        <taxon>ecological metagenomes</taxon>
    </lineage>
</organism>